<keyword evidence="2" id="KW-1185">Reference proteome</keyword>
<organism evidence="1 2">
    <name type="scientific">Achaetomium macrosporum</name>
    <dbReference type="NCBI Taxonomy" id="79813"/>
    <lineage>
        <taxon>Eukaryota</taxon>
        <taxon>Fungi</taxon>
        <taxon>Dikarya</taxon>
        <taxon>Ascomycota</taxon>
        <taxon>Pezizomycotina</taxon>
        <taxon>Sordariomycetes</taxon>
        <taxon>Sordariomycetidae</taxon>
        <taxon>Sordariales</taxon>
        <taxon>Chaetomiaceae</taxon>
        <taxon>Achaetomium</taxon>
    </lineage>
</organism>
<reference evidence="1" key="1">
    <citation type="journal article" date="2023" name="Mol. Phylogenet. Evol.">
        <title>Genome-scale phylogeny and comparative genomics of the fungal order Sordariales.</title>
        <authorList>
            <person name="Hensen N."/>
            <person name="Bonometti L."/>
            <person name="Westerberg I."/>
            <person name="Brannstrom I.O."/>
            <person name="Guillou S."/>
            <person name="Cros-Aarteil S."/>
            <person name="Calhoun S."/>
            <person name="Haridas S."/>
            <person name="Kuo A."/>
            <person name="Mondo S."/>
            <person name="Pangilinan J."/>
            <person name="Riley R."/>
            <person name="LaButti K."/>
            <person name="Andreopoulos B."/>
            <person name="Lipzen A."/>
            <person name="Chen C."/>
            <person name="Yan M."/>
            <person name="Daum C."/>
            <person name="Ng V."/>
            <person name="Clum A."/>
            <person name="Steindorff A."/>
            <person name="Ohm R.A."/>
            <person name="Martin F."/>
            <person name="Silar P."/>
            <person name="Natvig D.O."/>
            <person name="Lalanne C."/>
            <person name="Gautier V."/>
            <person name="Ament-Velasquez S.L."/>
            <person name="Kruys A."/>
            <person name="Hutchinson M.I."/>
            <person name="Powell A.J."/>
            <person name="Barry K."/>
            <person name="Miller A.N."/>
            <person name="Grigoriev I.V."/>
            <person name="Debuchy R."/>
            <person name="Gladieux P."/>
            <person name="Hiltunen Thoren M."/>
            <person name="Johannesson H."/>
        </authorList>
    </citation>
    <scope>NUCLEOTIDE SEQUENCE</scope>
    <source>
        <strain evidence="1">CBS 532.94</strain>
    </source>
</reference>
<proteinExistence type="predicted"/>
<protein>
    <submittedName>
        <fullName evidence="1">Uncharacterized protein</fullName>
    </submittedName>
</protein>
<evidence type="ECO:0000313" key="2">
    <source>
        <dbReference type="Proteomes" id="UP001303760"/>
    </source>
</evidence>
<dbReference type="AlphaFoldDB" id="A0AAN7C300"/>
<comment type="caution">
    <text evidence="1">The sequence shown here is derived from an EMBL/GenBank/DDBJ whole genome shotgun (WGS) entry which is preliminary data.</text>
</comment>
<reference evidence="1" key="2">
    <citation type="submission" date="2023-05" db="EMBL/GenBank/DDBJ databases">
        <authorList>
            <consortium name="Lawrence Berkeley National Laboratory"/>
            <person name="Steindorff A."/>
            <person name="Hensen N."/>
            <person name="Bonometti L."/>
            <person name="Westerberg I."/>
            <person name="Brannstrom I.O."/>
            <person name="Guillou S."/>
            <person name="Cros-Aarteil S."/>
            <person name="Calhoun S."/>
            <person name="Haridas S."/>
            <person name="Kuo A."/>
            <person name="Mondo S."/>
            <person name="Pangilinan J."/>
            <person name="Riley R."/>
            <person name="Labutti K."/>
            <person name="Andreopoulos B."/>
            <person name="Lipzen A."/>
            <person name="Chen C."/>
            <person name="Yanf M."/>
            <person name="Daum C."/>
            <person name="Ng V."/>
            <person name="Clum A."/>
            <person name="Ohm R."/>
            <person name="Martin F."/>
            <person name="Silar P."/>
            <person name="Natvig D."/>
            <person name="Lalanne C."/>
            <person name="Gautier V."/>
            <person name="Ament-Velasquez S.L."/>
            <person name="Kruys A."/>
            <person name="Hutchinson M.I."/>
            <person name="Powell A.J."/>
            <person name="Barry K."/>
            <person name="Miller A.N."/>
            <person name="Grigoriev I.V."/>
            <person name="Debuchy R."/>
            <person name="Gladieux P."/>
            <person name="Thoren M.H."/>
            <person name="Johannesson H."/>
        </authorList>
    </citation>
    <scope>NUCLEOTIDE SEQUENCE</scope>
    <source>
        <strain evidence="1">CBS 532.94</strain>
    </source>
</reference>
<dbReference type="EMBL" id="MU860526">
    <property type="protein sequence ID" value="KAK4233558.1"/>
    <property type="molecule type" value="Genomic_DNA"/>
</dbReference>
<sequence>SCKNDVRLCVLSYTYDADFDTEIKNWNDACQPYLTSTPTTPAGVTLSTTYNEQSCQTLYVRCEQLAITYSSCSSAYTAAADLSDCRCQTDVLSLASECEIDGAIECQRTTPDPSTLWGARYCSMTPIIPSDSPVTTPMPLPTDVSLRRPTLENSANSLMARLIQ</sequence>
<name>A0AAN7C300_9PEZI</name>
<dbReference type="Proteomes" id="UP001303760">
    <property type="component" value="Unassembled WGS sequence"/>
</dbReference>
<gene>
    <name evidence="1" type="ORF">C8A03DRAFT_19394</name>
</gene>
<feature type="non-terminal residue" evidence="1">
    <location>
        <position position="1"/>
    </location>
</feature>
<accession>A0AAN7C300</accession>
<evidence type="ECO:0000313" key="1">
    <source>
        <dbReference type="EMBL" id="KAK4233558.1"/>
    </source>
</evidence>